<evidence type="ECO:0000313" key="2">
    <source>
        <dbReference type="Proteomes" id="UP001552299"/>
    </source>
</evidence>
<protein>
    <submittedName>
        <fullName evidence="1">Uncharacterized protein</fullName>
    </submittedName>
</protein>
<dbReference type="Gene3D" id="3.30.40.210">
    <property type="match status" value="1"/>
</dbReference>
<name>A0ABD0U8J2_DENTH</name>
<evidence type="ECO:0000313" key="1">
    <source>
        <dbReference type="EMBL" id="KAL0909094.1"/>
    </source>
</evidence>
<dbReference type="EMBL" id="JANQDX010000017">
    <property type="protein sequence ID" value="KAL0909094.1"/>
    <property type="molecule type" value="Genomic_DNA"/>
</dbReference>
<dbReference type="InterPro" id="IPR038510">
    <property type="entry name" value="Spt4_sf"/>
</dbReference>
<comment type="caution">
    <text evidence="1">The sequence shown here is derived from an EMBL/GenBank/DDBJ whole genome shotgun (WGS) entry which is preliminary data.</text>
</comment>
<organism evidence="1 2">
    <name type="scientific">Dendrobium thyrsiflorum</name>
    <name type="common">Pinecone-like raceme dendrobium</name>
    <name type="synonym">Orchid</name>
    <dbReference type="NCBI Taxonomy" id="117978"/>
    <lineage>
        <taxon>Eukaryota</taxon>
        <taxon>Viridiplantae</taxon>
        <taxon>Streptophyta</taxon>
        <taxon>Embryophyta</taxon>
        <taxon>Tracheophyta</taxon>
        <taxon>Spermatophyta</taxon>
        <taxon>Magnoliopsida</taxon>
        <taxon>Liliopsida</taxon>
        <taxon>Asparagales</taxon>
        <taxon>Orchidaceae</taxon>
        <taxon>Epidendroideae</taxon>
        <taxon>Malaxideae</taxon>
        <taxon>Dendrobiinae</taxon>
        <taxon>Dendrobium</taxon>
    </lineage>
</organism>
<dbReference type="AlphaFoldDB" id="A0ABD0U8J2"/>
<accession>A0ABD0U8J2</accession>
<sequence>MHKILYDGDVDVLLLKKEQWEFIEGETKMHGVQEKDEIDAAGRFIPGCYTLAVSEELPEEYQNICADNNVQYVPPKRT</sequence>
<proteinExistence type="predicted"/>
<gene>
    <name evidence="1" type="ORF">M5K25_023623</name>
</gene>
<reference evidence="1 2" key="1">
    <citation type="journal article" date="2024" name="Plant Biotechnol. J.">
        <title>Dendrobium thyrsiflorum genome and its molecular insights into genes involved in important horticultural traits.</title>
        <authorList>
            <person name="Chen B."/>
            <person name="Wang J.Y."/>
            <person name="Zheng P.J."/>
            <person name="Li K.L."/>
            <person name="Liang Y.M."/>
            <person name="Chen X.F."/>
            <person name="Zhang C."/>
            <person name="Zhao X."/>
            <person name="He X."/>
            <person name="Zhang G.Q."/>
            <person name="Liu Z.J."/>
            <person name="Xu Q."/>
        </authorList>
    </citation>
    <scope>NUCLEOTIDE SEQUENCE [LARGE SCALE GENOMIC DNA]</scope>
    <source>
        <strain evidence="1">GZMU011</strain>
    </source>
</reference>
<dbReference type="Proteomes" id="UP001552299">
    <property type="component" value="Unassembled WGS sequence"/>
</dbReference>
<keyword evidence="2" id="KW-1185">Reference proteome</keyword>